<dbReference type="GO" id="GO:0006355">
    <property type="term" value="P:regulation of DNA-templated transcription"/>
    <property type="evidence" value="ECO:0007669"/>
    <property type="project" value="UniProtKB-ARBA"/>
</dbReference>
<dbReference type="Proteomes" id="UP001360560">
    <property type="component" value="Unassembled WGS sequence"/>
</dbReference>
<keyword evidence="2" id="KW-0677">Repeat</keyword>
<feature type="region of interest" description="Disordered" evidence="7">
    <location>
        <begin position="561"/>
        <end position="600"/>
    </location>
</feature>
<proteinExistence type="predicted"/>
<dbReference type="PANTHER" id="PTHR47995:SF18">
    <property type="entry name" value="TRANSCRIPTION FACTOR MYB65"/>
    <property type="match status" value="1"/>
</dbReference>
<feature type="region of interest" description="Disordered" evidence="7">
    <location>
        <begin position="1"/>
        <end position="35"/>
    </location>
</feature>
<comment type="subcellular location">
    <subcellularLocation>
        <location evidence="1">Nucleus</location>
    </subcellularLocation>
</comment>
<sequence>MPPDDQFGQSIADSTTKQQQQQQHHFSQKRGPWSPEEDRKLMELITLYGPTNWVRISNFLGSRTAKQCRERYHQNLKPSLNRSPITPEEGALIEELVVRYGKRWAEIARHLNGRSDNAIKNWWNGGANRRRRASAQATLPQEQYLHNLANSQQQQQQQQQQRTAPIENNSDSSMDHHPQHMASSSEHLGYSSPSHPHNLQPPANVGGSLKQFPPPMSSQINLPSLTPNLSYQSTESTYNNQNGFVPTYITTGSAQNQPSLIGSEFSKRRLLDRRHSAATILSSNYISPSPTSLVNSRNSSISFDAYSSNDSLTSNSRRSSIIDTSSGLGGNTGLGLSVGLGNTLEGTRKRHSIFGLNNMGITNSSTPMNSGYSSPNKPGDQMPPKDPNNNNININNNNNNGNTLPPLNFSTTALSHHTTSIASYHQNTHGPSHQSFNPPVYQHLQHSHSVTLPPLSTNSENLSNDIFKPNFSLDKKTHENLKTGVSTTIAPSQKTSGGAGLFKSNFSFRPTATAAAAAIPQHHGKPCPGAAERMVIDCSAGDPTSIKTGDQIDNNVVMTDASPVVPASSATVSSETSTEETDPKKEEAQGGRIAISNLLS</sequence>
<dbReference type="Gene3D" id="1.10.10.60">
    <property type="entry name" value="Homeodomain-like"/>
    <property type="match status" value="2"/>
</dbReference>
<dbReference type="InterPro" id="IPR009057">
    <property type="entry name" value="Homeodomain-like_sf"/>
</dbReference>
<dbReference type="PANTHER" id="PTHR47995">
    <property type="entry name" value="TRANSCRIPTION FACTOR MYB33-RELATED"/>
    <property type="match status" value="1"/>
</dbReference>
<feature type="compositionally biased region" description="Polar residues" evidence="7">
    <location>
        <begin position="7"/>
        <end position="17"/>
    </location>
</feature>
<evidence type="ECO:0000256" key="3">
    <source>
        <dbReference type="ARBA" id="ARBA00023015"/>
    </source>
</evidence>
<feature type="region of interest" description="Disordered" evidence="7">
    <location>
        <begin position="149"/>
        <end position="234"/>
    </location>
</feature>
<feature type="compositionally biased region" description="Polar residues" evidence="7">
    <location>
        <begin position="162"/>
        <end position="172"/>
    </location>
</feature>
<keyword evidence="6" id="KW-0539">Nucleus</keyword>
<dbReference type="GO" id="GO:1902806">
    <property type="term" value="P:regulation of cell cycle G1/S phase transition"/>
    <property type="evidence" value="ECO:0007669"/>
    <property type="project" value="UniProtKB-ARBA"/>
</dbReference>
<feature type="compositionally biased region" description="Low complexity" evidence="7">
    <location>
        <begin position="152"/>
        <end position="161"/>
    </location>
</feature>
<dbReference type="PROSITE" id="PS50090">
    <property type="entry name" value="MYB_LIKE"/>
    <property type="match status" value="2"/>
</dbReference>
<evidence type="ECO:0000256" key="2">
    <source>
        <dbReference type="ARBA" id="ARBA00022737"/>
    </source>
</evidence>
<dbReference type="GeneID" id="90073466"/>
<evidence type="ECO:0000313" key="10">
    <source>
        <dbReference type="EMBL" id="GMM35487.1"/>
    </source>
</evidence>
<dbReference type="SMART" id="SM00717">
    <property type="entry name" value="SANT"/>
    <property type="match status" value="2"/>
</dbReference>
<dbReference type="GO" id="GO:1901002">
    <property type="term" value="P:positive regulation of response to salt stress"/>
    <property type="evidence" value="ECO:0007669"/>
    <property type="project" value="UniProtKB-ARBA"/>
</dbReference>
<evidence type="ECO:0000259" key="9">
    <source>
        <dbReference type="PROSITE" id="PS51294"/>
    </source>
</evidence>
<feature type="domain" description="HTH myb-type" evidence="9">
    <location>
        <begin position="25"/>
        <end position="80"/>
    </location>
</feature>
<dbReference type="GO" id="GO:1902584">
    <property type="term" value="P:positive regulation of response to water deprivation"/>
    <property type="evidence" value="ECO:0007669"/>
    <property type="project" value="UniProtKB-ARBA"/>
</dbReference>
<evidence type="ECO:0000256" key="5">
    <source>
        <dbReference type="ARBA" id="ARBA00023163"/>
    </source>
</evidence>
<keyword evidence="5" id="KW-0804">Transcription</keyword>
<organism evidence="10 11">
    <name type="scientific">Saccharomycopsis crataegensis</name>
    <dbReference type="NCBI Taxonomy" id="43959"/>
    <lineage>
        <taxon>Eukaryota</taxon>
        <taxon>Fungi</taxon>
        <taxon>Dikarya</taxon>
        <taxon>Ascomycota</taxon>
        <taxon>Saccharomycotina</taxon>
        <taxon>Saccharomycetes</taxon>
        <taxon>Saccharomycopsidaceae</taxon>
        <taxon>Saccharomycopsis</taxon>
    </lineage>
</organism>
<feature type="compositionally biased region" description="Polar residues" evidence="7">
    <location>
        <begin position="181"/>
        <end position="197"/>
    </location>
</feature>
<feature type="compositionally biased region" description="Polar residues" evidence="7">
    <location>
        <begin position="217"/>
        <end position="234"/>
    </location>
</feature>
<feature type="domain" description="Myb-like" evidence="8">
    <location>
        <begin position="77"/>
        <end position="124"/>
    </location>
</feature>
<dbReference type="SUPFAM" id="SSF46689">
    <property type="entry name" value="Homeodomain-like"/>
    <property type="match status" value="1"/>
</dbReference>
<evidence type="ECO:0000256" key="6">
    <source>
        <dbReference type="ARBA" id="ARBA00023242"/>
    </source>
</evidence>
<dbReference type="GO" id="GO:0050891">
    <property type="term" value="P:multicellular organismal-level water homeostasis"/>
    <property type="evidence" value="ECO:0007669"/>
    <property type="project" value="UniProtKB-ARBA"/>
</dbReference>
<evidence type="ECO:0000313" key="11">
    <source>
        <dbReference type="Proteomes" id="UP001360560"/>
    </source>
</evidence>
<accession>A0AAV5QL27</accession>
<dbReference type="GO" id="GO:0005634">
    <property type="term" value="C:nucleus"/>
    <property type="evidence" value="ECO:0007669"/>
    <property type="project" value="UniProtKB-SubCell"/>
</dbReference>
<dbReference type="GO" id="GO:0032875">
    <property type="term" value="P:regulation of DNA endoreduplication"/>
    <property type="evidence" value="ECO:0007669"/>
    <property type="project" value="UniProtKB-ARBA"/>
</dbReference>
<protein>
    <submittedName>
        <fullName evidence="10">Uncharacterized protein</fullName>
    </submittedName>
</protein>
<dbReference type="EMBL" id="BTFZ01000006">
    <property type="protein sequence ID" value="GMM35487.1"/>
    <property type="molecule type" value="Genomic_DNA"/>
</dbReference>
<dbReference type="GO" id="GO:2000037">
    <property type="term" value="P:regulation of stomatal complex patterning"/>
    <property type="evidence" value="ECO:0007669"/>
    <property type="project" value="UniProtKB-ARBA"/>
</dbReference>
<feature type="compositionally biased region" description="Polar residues" evidence="7">
    <location>
        <begin position="359"/>
        <end position="376"/>
    </location>
</feature>
<feature type="compositionally biased region" description="Low complexity" evidence="7">
    <location>
        <begin position="388"/>
        <end position="402"/>
    </location>
</feature>
<evidence type="ECO:0000256" key="4">
    <source>
        <dbReference type="ARBA" id="ARBA00023125"/>
    </source>
</evidence>
<name>A0AAV5QL27_9ASCO</name>
<dbReference type="GO" id="GO:0043565">
    <property type="term" value="F:sequence-specific DNA binding"/>
    <property type="evidence" value="ECO:0007669"/>
    <property type="project" value="UniProtKB-ARBA"/>
</dbReference>
<feature type="domain" description="Myb-like" evidence="8">
    <location>
        <begin position="25"/>
        <end position="76"/>
    </location>
</feature>
<dbReference type="PROSITE" id="PS51294">
    <property type="entry name" value="HTH_MYB"/>
    <property type="match status" value="2"/>
</dbReference>
<feature type="compositionally biased region" description="Low complexity" evidence="7">
    <location>
        <begin position="561"/>
        <end position="576"/>
    </location>
</feature>
<keyword evidence="4" id="KW-0238">DNA-binding</keyword>
<dbReference type="InterPro" id="IPR001005">
    <property type="entry name" value="SANT/Myb"/>
</dbReference>
<feature type="region of interest" description="Disordered" evidence="7">
    <location>
        <begin position="358"/>
        <end position="404"/>
    </location>
</feature>
<keyword evidence="11" id="KW-1185">Reference proteome</keyword>
<feature type="domain" description="HTH myb-type" evidence="9">
    <location>
        <begin position="81"/>
        <end position="131"/>
    </location>
</feature>
<evidence type="ECO:0000259" key="8">
    <source>
        <dbReference type="PROSITE" id="PS50090"/>
    </source>
</evidence>
<evidence type="ECO:0000256" key="7">
    <source>
        <dbReference type="SAM" id="MobiDB-lite"/>
    </source>
</evidence>
<dbReference type="RefSeq" id="XP_064852487.1">
    <property type="nucleotide sequence ID" value="XM_064996415.1"/>
</dbReference>
<evidence type="ECO:0000256" key="1">
    <source>
        <dbReference type="ARBA" id="ARBA00004123"/>
    </source>
</evidence>
<dbReference type="CDD" id="cd00167">
    <property type="entry name" value="SANT"/>
    <property type="match status" value="2"/>
</dbReference>
<dbReference type="AlphaFoldDB" id="A0AAV5QL27"/>
<dbReference type="InterPro" id="IPR017930">
    <property type="entry name" value="Myb_dom"/>
</dbReference>
<dbReference type="FunFam" id="1.10.10.60:FF:000355">
    <property type="entry name" value="Transcription factor MYB124"/>
    <property type="match status" value="1"/>
</dbReference>
<dbReference type="Pfam" id="PF00249">
    <property type="entry name" value="Myb_DNA-binding"/>
    <property type="match status" value="2"/>
</dbReference>
<reference evidence="10 11" key="1">
    <citation type="journal article" date="2023" name="Elife">
        <title>Identification of key yeast species and microbe-microbe interactions impacting larval growth of Drosophila in the wild.</title>
        <authorList>
            <person name="Mure A."/>
            <person name="Sugiura Y."/>
            <person name="Maeda R."/>
            <person name="Honda K."/>
            <person name="Sakurai N."/>
            <person name="Takahashi Y."/>
            <person name="Watada M."/>
            <person name="Katoh T."/>
            <person name="Gotoh A."/>
            <person name="Gotoh Y."/>
            <person name="Taniguchi I."/>
            <person name="Nakamura K."/>
            <person name="Hayashi T."/>
            <person name="Katayama T."/>
            <person name="Uemura T."/>
            <person name="Hattori Y."/>
        </authorList>
    </citation>
    <scope>NUCLEOTIDE SEQUENCE [LARGE SCALE GENOMIC DNA]</scope>
    <source>
        <strain evidence="10 11">SC-9</strain>
    </source>
</reference>
<dbReference type="GO" id="GO:0033993">
    <property type="term" value="P:response to lipid"/>
    <property type="evidence" value="ECO:0007669"/>
    <property type="project" value="UniProtKB-ARBA"/>
</dbReference>
<comment type="caution">
    <text evidence="10">The sequence shown here is derived from an EMBL/GenBank/DDBJ whole genome shotgun (WGS) entry which is preliminary data.</text>
</comment>
<keyword evidence="3" id="KW-0805">Transcription regulation</keyword>
<gene>
    <name evidence="10" type="ORF">DASC09_028120</name>
</gene>